<evidence type="ECO:0000313" key="1">
    <source>
        <dbReference type="EMBL" id="KAJ8114255.1"/>
    </source>
</evidence>
<accession>A0ACC2IGB1</accession>
<keyword evidence="2" id="KW-1185">Reference proteome</keyword>
<proteinExistence type="predicted"/>
<evidence type="ECO:0000313" key="2">
    <source>
        <dbReference type="Proteomes" id="UP001153331"/>
    </source>
</evidence>
<protein>
    <submittedName>
        <fullName evidence="1">Uncharacterized protein</fullName>
    </submittedName>
</protein>
<dbReference type="EMBL" id="JAPHNI010000204">
    <property type="protein sequence ID" value="KAJ8114255.1"/>
    <property type="molecule type" value="Genomic_DNA"/>
</dbReference>
<comment type="caution">
    <text evidence="1">The sequence shown here is derived from an EMBL/GenBank/DDBJ whole genome shotgun (WGS) entry which is preliminary data.</text>
</comment>
<name>A0ACC2IGB1_9PLEO</name>
<reference evidence="1" key="1">
    <citation type="submission" date="2022-11" db="EMBL/GenBank/DDBJ databases">
        <title>Genome Sequence of Boeremia exigua.</title>
        <authorList>
            <person name="Buettner E."/>
        </authorList>
    </citation>
    <scope>NUCLEOTIDE SEQUENCE</scope>
    <source>
        <strain evidence="1">CU02</strain>
    </source>
</reference>
<organism evidence="1 2">
    <name type="scientific">Boeremia exigua</name>
    <dbReference type="NCBI Taxonomy" id="749465"/>
    <lineage>
        <taxon>Eukaryota</taxon>
        <taxon>Fungi</taxon>
        <taxon>Dikarya</taxon>
        <taxon>Ascomycota</taxon>
        <taxon>Pezizomycotina</taxon>
        <taxon>Dothideomycetes</taxon>
        <taxon>Pleosporomycetidae</taxon>
        <taxon>Pleosporales</taxon>
        <taxon>Pleosporineae</taxon>
        <taxon>Didymellaceae</taxon>
        <taxon>Boeremia</taxon>
    </lineage>
</organism>
<sequence>MSGDWRLGITNLVNHHDCKQIADGCKEQAIEIVLDSVADGVAEDIQNDLSNDEEENAKNNVTHRPAVLEGADNENDLADEIDEEEDGVDKVGNDEDADWVLSIQARPVLEGQKRNGAANDEHGQGSQAQQPDRQGGSILIQLKTNESVNQQASAKGRDESVLGGGKVWIGGGARCSNAGVENERYDGQEEVNVEKGRNLFATCVGVSVGGLVLSADSGDSIPTAVNLDRTWNIMITVMTRARMCMKSFATWKISVFATSITEQTATEFGSRPIVVRCAHADDAVTLDCLPDARLDYRLHVSGSSTHSSLCRPRLASGTQSSWSVDLPWGSLGRRGGGGLTIRSLASEHGAFSVVLRAGPGCGFRVGDHECSHVAITSLLTTSASTLAIVVKAAARLLLLFFQHARSQLLPSVTWPLPRHIVSILASSNALTLHFFHQSLCHLSRSCCHVTLPHSVFATHNMENDGYYGPDLQGREVNVDYLQYCPSVVDVHVQLQLFMRRIVDLAGEPFRDHEHGHRAALTLVLMNDTGINLSVMPRPPNVTMFDVLLWFADIAATIIIVTPGLWSDGEHGSASHVSASTERLHDSNDYPSRASASTERLTSPNVKLTNLSASIKRLYNSNNYPSYASASIERLTSPNVKLTNLSASAKRLYNSDNYPSRASASTERLTGPDVKLTNLSASAKRLLDSDEQPNLPAKRNNVDGHDQNQSARIGGPSAPADVGLGREYPKLNLHVRLAFDYARTLTYRPLLHVSGATQNKTTTSDRLIQWFSSPATLKRKPTVYKYFSNAWRKGHDSVSYSTKQEAFASDTVLRHVPASTERLASLDDQLNPPAKFTKDDQDTSK</sequence>
<gene>
    <name evidence="1" type="ORF">OPT61_g3818</name>
</gene>
<dbReference type="Proteomes" id="UP001153331">
    <property type="component" value="Unassembled WGS sequence"/>
</dbReference>